<name>A0A915KQV4_ROMCU</name>
<evidence type="ECO:0000313" key="1">
    <source>
        <dbReference type="Proteomes" id="UP000887565"/>
    </source>
</evidence>
<dbReference type="Proteomes" id="UP000887565">
    <property type="component" value="Unplaced"/>
</dbReference>
<keyword evidence="1" id="KW-1185">Reference proteome</keyword>
<reference evidence="2" key="1">
    <citation type="submission" date="2022-11" db="UniProtKB">
        <authorList>
            <consortium name="WormBaseParasite"/>
        </authorList>
    </citation>
    <scope>IDENTIFICATION</scope>
</reference>
<evidence type="ECO:0000313" key="2">
    <source>
        <dbReference type="WBParaSite" id="nRc.2.0.1.t41136-RA"/>
    </source>
</evidence>
<sequence length="94" mass="11112">MISGNIRSLNRVTTANFPIKRVETIDKVGAGRWYFSDHKYEGLDGYHMADDFSGSSVPKYELPNYYLNRRGFNYEINMSFYWSHQRRIVLSCCR</sequence>
<protein>
    <submittedName>
        <fullName evidence="2">Uncharacterized protein</fullName>
    </submittedName>
</protein>
<dbReference type="AlphaFoldDB" id="A0A915KQV4"/>
<accession>A0A915KQV4</accession>
<proteinExistence type="predicted"/>
<dbReference type="WBParaSite" id="nRc.2.0.1.t41136-RA">
    <property type="protein sequence ID" value="nRc.2.0.1.t41136-RA"/>
    <property type="gene ID" value="nRc.2.0.1.g41136"/>
</dbReference>
<organism evidence="1 2">
    <name type="scientific">Romanomermis culicivorax</name>
    <name type="common">Nematode worm</name>
    <dbReference type="NCBI Taxonomy" id="13658"/>
    <lineage>
        <taxon>Eukaryota</taxon>
        <taxon>Metazoa</taxon>
        <taxon>Ecdysozoa</taxon>
        <taxon>Nematoda</taxon>
        <taxon>Enoplea</taxon>
        <taxon>Dorylaimia</taxon>
        <taxon>Mermithida</taxon>
        <taxon>Mermithoidea</taxon>
        <taxon>Mermithidae</taxon>
        <taxon>Romanomermis</taxon>
    </lineage>
</organism>